<reference evidence="3 4" key="2">
    <citation type="journal article" date="2020" name="Antonie Van Leeuwenhoek">
        <title>Phylogenomic characterisation of a novel corynebacterial species pathogenic to animals.</title>
        <authorList>
            <person name="Moller J."/>
            <person name="Musella L."/>
            <person name="Melnikov V."/>
            <person name="Geissdorfer W."/>
            <person name="Burkovski A."/>
            <person name="Sangal V."/>
        </authorList>
    </citation>
    <scope>NUCLEOTIDE SEQUENCE [LARGE SCALE GENOMIC DNA]</scope>
    <source>
        <strain evidence="3 4">PO100/5</strain>
    </source>
</reference>
<dbReference type="OrthoDB" id="9806388at2"/>
<evidence type="ECO:0000259" key="1">
    <source>
        <dbReference type="Pfam" id="PF00557"/>
    </source>
</evidence>
<dbReference type="KEGG" id="csil:CBE74_06210"/>
<keyword evidence="4" id="KW-1185">Reference proteome</keyword>
<dbReference type="SUPFAM" id="SSF53092">
    <property type="entry name" value="Creatinase/prolidase N-terminal domain"/>
    <property type="match status" value="1"/>
</dbReference>
<organism evidence="3 4">
    <name type="scientific">Corynebacterium silvaticum</name>
    <dbReference type="NCBI Taxonomy" id="2320431"/>
    <lineage>
        <taxon>Bacteria</taxon>
        <taxon>Bacillati</taxon>
        <taxon>Actinomycetota</taxon>
        <taxon>Actinomycetes</taxon>
        <taxon>Mycobacteriales</taxon>
        <taxon>Corynebacteriaceae</taxon>
        <taxon>Corynebacterium</taxon>
    </lineage>
</organism>
<dbReference type="SUPFAM" id="SSF55920">
    <property type="entry name" value="Creatinase/aminopeptidase"/>
    <property type="match status" value="1"/>
</dbReference>
<evidence type="ECO:0000313" key="3">
    <source>
        <dbReference type="EMBL" id="ARU46144.1"/>
    </source>
</evidence>
<dbReference type="RefSeq" id="WP_087453960.1">
    <property type="nucleotide sequence ID" value="NZ_CP021417.2"/>
</dbReference>
<protein>
    <submittedName>
        <fullName evidence="3">Xaa-Pro peptidase family protein</fullName>
    </submittedName>
</protein>
<dbReference type="Gene3D" id="3.40.350.10">
    <property type="entry name" value="Creatinase/prolidase N-terminal domain"/>
    <property type="match status" value="1"/>
</dbReference>
<feature type="domain" description="Creatinase N-terminal" evidence="2">
    <location>
        <begin position="17"/>
        <end position="146"/>
    </location>
</feature>
<sequence>MSINEYQGFAPEVYAHRIARAAVLARESGLSGLIIGAGAQLAYLTGSWISTHERLTALVIPASGAQPTLVVPDVDRGDLRKSAVPLLGINVLGWVDGQDPYAAVVAALGEPSHATVGIGEDLTANHLISLQNILGEQSATVLATAVLAELFVAKDPEEIEQLRAAGQAIDRVHAQVPFLLQPGRTEAEVAEDLAVLIKKDHSKVDFVIVGSQINGANPHHDYSDRELVLGDMVVVDIGGTYGVGYHSDCTRTYVVGGDADLLETEARQMYDVLFRAQEEAVKAIQAGVTAASIDKVARDIISEAGYGHAFIHRTGHGIGLSTHEEPFIMEGNDLVLQPGMAFSVEPGIYLEGRFGARIEDIVVVTENGCECLNNQPRTLQ</sequence>
<dbReference type="Proteomes" id="UP000195652">
    <property type="component" value="Chromosome"/>
</dbReference>
<name>A0A7U5HLU2_9CORY</name>
<reference evidence="3 4" key="4">
    <citation type="journal article" date="2020" name="PLoS ONE">
        <title>Taxonomic classification of strain PO100/5 shows a broader geographic distribution and genetic markers of the recently described Corynebacterium silvaticum.</title>
        <authorList>
            <person name="Viana M.V.C."/>
            <person name="Profeta R."/>
            <person name="da Silva A.L."/>
            <person name="Hurtado R."/>
            <person name="Cerqueira J.C."/>
            <person name="Ribeiro B.F.S."/>
            <person name="Almeida M.O."/>
            <person name="Morais-Rodrigues F."/>
            <person name="Soares S.C."/>
            <person name="Oliveira M."/>
            <person name="Tavares L."/>
            <person name="Figueiredo H."/>
            <person name="Wattam A.R."/>
            <person name="Barh D."/>
            <person name="Ghosh P."/>
            <person name="Silva A."/>
            <person name="Azevedo V."/>
        </authorList>
    </citation>
    <scope>NUCLEOTIDE SEQUENCE [LARGE SCALE GENOMIC DNA]</scope>
    <source>
        <strain evidence="3 4">PO100/5</strain>
    </source>
</reference>
<reference evidence="3 4" key="1">
    <citation type="journal article" date="2014" name="BMC Vet. Res.">
        <title>First report of Corynebacterium pseudotuberculosis from caseous lymphadenitis lesions in Black Alentejano pig (Sus scrofa domesticus).</title>
        <authorList>
            <person name="Oliveira M."/>
            <person name="Barroco C."/>
            <person name="Mottola C."/>
            <person name="Santos R."/>
            <person name="Lemsaddek A."/>
            <person name="Tavares L."/>
            <person name="Semedo-Lemsaddek T."/>
        </authorList>
    </citation>
    <scope>NUCLEOTIDE SEQUENCE [LARGE SCALE GENOMIC DNA]</scope>
    <source>
        <strain evidence="3 4">PO100/5</strain>
    </source>
</reference>
<evidence type="ECO:0000259" key="2">
    <source>
        <dbReference type="Pfam" id="PF01321"/>
    </source>
</evidence>
<dbReference type="InterPro" id="IPR029149">
    <property type="entry name" value="Creatin/AminoP/Spt16_N"/>
</dbReference>
<dbReference type="Pfam" id="PF01321">
    <property type="entry name" value="Creatinase_N"/>
    <property type="match status" value="1"/>
</dbReference>
<dbReference type="PANTHER" id="PTHR46112:SF3">
    <property type="entry name" value="AMINOPEPTIDASE YPDF"/>
    <property type="match status" value="1"/>
</dbReference>
<dbReference type="Pfam" id="PF00557">
    <property type="entry name" value="Peptidase_M24"/>
    <property type="match status" value="1"/>
</dbReference>
<reference evidence="3 4" key="3">
    <citation type="journal article" date="2020" name="Int. J. Syst. Evol. Microbiol.">
        <title>Corynebacterium silvaticum sp. nov., a unique group of NTTB corynebacteria in wild boar and roe deer.</title>
        <authorList>
            <person name="Dangel A."/>
            <person name="Berger A."/>
            <person name="Rau J."/>
            <person name="Eisenberg T."/>
            <person name="Kampfer P."/>
            <person name="Margos G."/>
            <person name="Contzen M."/>
            <person name="Busse H.J."/>
            <person name="Konrad R."/>
            <person name="Peters M."/>
            <person name="Sting R."/>
            <person name="Sing A."/>
        </authorList>
    </citation>
    <scope>NUCLEOTIDE SEQUENCE [LARGE SCALE GENOMIC DNA]</scope>
    <source>
        <strain evidence="3 4">PO100/5</strain>
    </source>
</reference>
<dbReference type="InterPro" id="IPR036005">
    <property type="entry name" value="Creatinase/aminopeptidase-like"/>
</dbReference>
<dbReference type="AlphaFoldDB" id="A0A7U5HLU2"/>
<dbReference type="Gene3D" id="3.90.230.10">
    <property type="entry name" value="Creatinase/methionine aminopeptidase superfamily"/>
    <property type="match status" value="1"/>
</dbReference>
<accession>A0A7U5HLU2</accession>
<dbReference type="PANTHER" id="PTHR46112">
    <property type="entry name" value="AMINOPEPTIDASE"/>
    <property type="match status" value="1"/>
</dbReference>
<dbReference type="InterPro" id="IPR000587">
    <property type="entry name" value="Creatinase_N"/>
</dbReference>
<evidence type="ECO:0000313" key="4">
    <source>
        <dbReference type="Proteomes" id="UP000195652"/>
    </source>
</evidence>
<dbReference type="InterPro" id="IPR050659">
    <property type="entry name" value="Peptidase_M24B"/>
</dbReference>
<dbReference type="EMBL" id="CP021417">
    <property type="protein sequence ID" value="ARU46144.1"/>
    <property type="molecule type" value="Genomic_DNA"/>
</dbReference>
<dbReference type="GeneID" id="75007843"/>
<proteinExistence type="predicted"/>
<gene>
    <name evidence="3" type="ORF">CBE74_06210</name>
</gene>
<dbReference type="InterPro" id="IPR000994">
    <property type="entry name" value="Pept_M24"/>
</dbReference>
<feature type="domain" description="Peptidase M24" evidence="1">
    <location>
        <begin position="160"/>
        <end position="366"/>
    </location>
</feature>